<sequence length="148" mass="16447">MPKRDDSDEESTAIAAPIELPISSKVVKPTIAKIIEDENIATSDDDDDDQKDGEVAALSVSSNIESDIESDEKGDMTINYDFTVDTKEIKIHEVLNKFPSKYDNIIAEFADVEIFLISLDGLLIELTSHWYLNWELGGQTIVIAKQVS</sequence>
<dbReference type="WBParaSite" id="ASIM_0000096601-mRNA-1">
    <property type="protein sequence ID" value="ASIM_0000096601-mRNA-1"/>
    <property type="gene ID" value="ASIM_0000096601"/>
</dbReference>
<reference evidence="3" key="1">
    <citation type="submission" date="2017-02" db="UniProtKB">
        <authorList>
            <consortium name="WormBaseParasite"/>
        </authorList>
    </citation>
    <scope>IDENTIFICATION</scope>
</reference>
<keyword evidence="2" id="KW-1185">Reference proteome</keyword>
<accession>A0A0M3J0C9</accession>
<evidence type="ECO:0000313" key="2">
    <source>
        <dbReference type="Proteomes" id="UP000267096"/>
    </source>
</evidence>
<organism evidence="3">
    <name type="scientific">Anisakis simplex</name>
    <name type="common">Herring worm</name>
    <dbReference type="NCBI Taxonomy" id="6269"/>
    <lineage>
        <taxon>Eukaryota</taxon>
        <taxon>Metazoa</taxon>
        <taxon>Ecdysozoa</taxon>
        <taxon>Nematoda</taxon>
        <taxon>Chromadorea</taxon>
        <taxon>Rhabditida</taxon>
        <taxon>Spirurina</taxon>
        <taxon>Ascaridomorpha</taxon>
        <taxon>Ascaridoidea</taxon>
        <taxon>Anisakidae</taxon>
        <taxon>Anisakis</taxon>
        <taxon>Anisakis simplex complex</taxon>
    </lineage>
</organism>
<evidence type="ECO:0000313" key="1">
    <source>
        <dbReference type="EMBL" id="VDK18168.1"/>
    </source>
</evidence>
<evidence type="ECO:0000313" key="3">
    <source>
        <dbReference type="WBParaSite" id="ASIM_0000096601-mRNA-1"/>
    </source>
</evidence>
<name>A0A0M3J0C9_ANISI</name>
<dbReference type="OrthoDB" id="5876973at2759"/>
<proteinExistence type="predicted"/>
<dbReference type="AlphaFoldDB" id="A0A0M3J0C9"/>
<dbReference type="EMBL" id="UYRR01000733">
    <property type="protein sequence ID" value="VDK18168.1"/>
    <property type="molecule type" value="Genomic_DNA"/>
</dbReference>
<protein>
    <submittedName>
        <fullName evidence="3">Transcription initiation factor TFIID subunit 7-like</fullName>
    </submittedName>
</protein>
<dbReference type="Proteomes" id="UP000267096">
    <property type="component" value="Unassembled WGS sequence"/>
</dbReference>
<reference evidence="1 2" key="2">
    <citation type="submission" date="2018-11" db="EMBL/GenBank/DDBJ databases">
        <authorList>
            <consortium name="Pathogen Informatics"/>
        </authorList>
    </citation>
    <scope>NUCLEOTIDE SEQUENCE [LARGE SCALE GENOMIC DNA]</scope>
</reference>
<gene>
    <name evidence="1" type="ORF">ASIM_LOCUS862</name>
</gene>